<evidence type="ECO:0000313" key="2">
    <source>
        <dbReference type="Proteomes" id="UP000318693"/>
    </source>
</evidence>
<organism evidence="1 2">
    <name type="scientific">Georgenia yuyongxinii</name>
    <dbReference type="NCBI Taxonomy" id="2589797"/>
    <lineage>
        <taxon>Bacteria</taxon>
        <taxon>Bacillati</taxon>
        <taxon>Actinomycetota</taxon>
        <taxon>Actinomycetes</taxon>
        <taxon>Micrococcales</taxon>
        <taxon>Bogoriellaceae</taxon>
        <taxon>Georgenia</taxon>
    </lineage>
</organism>
<evidence type="ECO:0000313" key="1">
    <source>
        <dbReference type="EMBL" id="TRW47680.1"/>
    </source>
</evidence>
<accession>A0A552WXX8</accession>
<keyword evidence="2" id="KW-1185">Reference proteome</keyword>
<protein>
    <submittedName>
        <fullName evidence="1">Uncharacterized protein</fullName>
    </submittedName>
</protein>
<dbReference type="Proteomes" id="UP000318693">
    <property type="component" value="Unassembled WGS sequence"/>
</dbReference>
<sequence length="40" mass="4341">MHAVVVTGRPPRWMPPVLDAAAHKSTLICANWAIVLDSES</sequence>
<gene>
    <name evidence="1" type="ORF">FJ693_00470</name>
</gene>
<dbReference type="AlphaFoldDB" id="A0A552WXX8"/>
<comment type="caution">
    <text evidence="1">The sequence shown here is derived from an EMBL/GenBank/DDBJ whole genome shotgun (WGS) entry which is preliminary data.</text>
</comment>
<name>A0A552WXX8_9MICO</name>
<dbReference type="EMBL" id="VJXR01000001">
    <property type="protein sequence ID" value="TRW47680.1"/>
    <property type="molecule type" value="Genomic_DNA"/>
</dbReference>
<proteinExistence type="predicted"/>
<reference evidence="1 2" key="1">
    <citation type="submission" date="2019-07" db="EMBL/GenBank/DDBJ databases">
        <title>Georgenia wutianyii sp. nov. and Georgenia *** sp. nov. isolated from plateau pika (Ochotona curzoniae) in the Qinghai-Tibet plateau of China.</title>
        <authorList>
            <person name="Tian Z."/>
        </authorList>
    </citation>
    <scope>NUCLEOTIDE SEQUENCE [LARGE SCALE GENOMIC DNA]</scope>
    <source>
        <strain evidence="1 2">Z446</strain>
    </source>
</reference>